<accession>A0A7Y0DTG8</accession>
<dbReference type="Proteomes" id="UP000570493">
    <property type="component" value="Unassembled WGS sequence"/>
</dbReference>
<dbReference type="RefSeq" id="WP_169020257.1">
    <property type="nucleotide sequence ID" value="NZ_JABBMT010000014.1"/>
</dbReference>
<gene>
    <name evidence="1" type="ORF">HHO47_10445</name>
</gene>
<keyword evidence="2" id="KW-1185">Reference proteome</keyword>
<protein>
    <recommendedName>
        <fullName evidence="3">Orphan protein</fullName>
    </recommendedName>
</protein>
<proteinExistence type="predicted"/>
<dbReference type="AlphaFoldDB" id="A0A7Y0DTG8"/>
<reference evidence="1" key="1">
    <citation type="submission" date="2020-04" db="EMBL/GenBank/DDBJ databases">
        <title>Genome Sequencing for Pseudoaltermonas arctica.</title>
        <authorList>
            <person name="Elkins N.S."/>
        </authorList>
    </citation>
    <scope>NUCLEOTIDE SEQUENCE [LARGE SCALE GENOMIC DNA]</scope>
    <source>
        <strain evidence="1">NEC-BIFX-2020_0012</strain>
    </source>
</reference>
<comment type="caution">
    <text evidence="1">The sequence shown here is derived from an EMBL/GenBank/DDBJ whole genome shotgun (WGS) entry which is preliminary data.</text>
</comment>
<evidence type="ECO:0000313" key="2">
    <source>
        <dbReference type="Proteomes" id="UP000570493"/>
    </source>
</evidence>
<sequence>MKTTVKLFISVVVMLSLGYLPSSVNQHRDVAFWHVKHTPDSILISYYRFIDDFNAQLNSLTDTTLYLLAVNAVTDAQFAWALRLLNNEKPQAALPFWRVSVAQQSVDKRRKLSALLLQSERWDDLTSLAEQHLLPVSYVAEHFKLQRKVAPQQIETAFANDEGFLLAFSQLEATPQCQFNVLMMTDHRQGIAQLNAFKIRYQQQPQPSSDSFCFSKPIYLGDTINCQQQLSSAAKCDWRPLIAEKSWPTGFDFIVMMTQSGSGNVQGGIMHLNSASNYGLFLHELMHFNGFEDEYALPAMKQAWLCNQKGLVAPNLFIANDLTPPAGWQLSDSCQTPIKAYKPSNNWSIMQYQHIPLSVHYQQLWLQHITDPSYQPVRFSDYFQQFKVPTNFINRMTKKNIEG</sequence>
<evidence type="ECO:0008006" key="3">
    <source>
        <dbReference type="Google" id="ProtNLM"/>
    </source>
</evidence>
<evidence type="ECO:0000313" key="1">
    <source>
        <dbReference type="EMBL" id="NMM41231.1"/>
    </source>
</evidence>
<organism evidence="1 2">
    <name type="scientific">Pseudoalteromonas arctica</name>
    <dbReference type="NCBI Taxonomy" id="394751"/>
    <lineage>
        <taxon>Bacteria</taxon>
        <taxon>Pseudomonadati</taxon>
        <taxon>Pseudomonadota</taxon>
        <taxon>Gammaproteobacteria</taxon>
        <taxon>Alteromonadales</taxon>
        <taxon>Pseudoalteromonadaceae</taxon>
        <taxon>Pseudoalteromonas</taxon>
    </lineage>
</organism>
<dbReference type="EMBL" id="JABBMT010000014">
    <property type="protein sequence ID" value="NMM41231.1"/>
    <property type="molecule type" value="Genomic_DNA"/>
</dbReference>
<name>A0A7Y0DTG8_9GAMM</name>